<accession>A0A512RNQ4</accession>
<keyword evidence="4" id="KW-1185">Reference proteome</keyword>
<dbReference type="Gene3D" id="3.30.70.330">
    <property type="match status" value="1"/>
</dbReference>
<dbReference type="GO" id="GO:0003723">
    <property type="term" value="F:RNA binding"/>
    <property type="evidence" value="ECO:0007669"/>
    <property type="project" value="UniProtKB-KW"/>
</dbReference>
<dbReference type="SUPFAM" id="SSF54928">
    <property type="entry name" value="RNA-binding domain, RBD"/>
    <property type="match status" value="1"/>
</dbReference>
<dbReference type="InterPro" id="IPR052462">
    <property type="entry name" value="SLIRP/GR-RBP-like"/>
</dbReference>
<dbReference type="EMBL" id="BKAU01000004">
    <property type="protein sequence ID" value="GEP97325.1"/>
    <property type="molecule type" value="Genomic_DNA"/>
</dbReference>
<dbReference type="SMART" id="SM00360">
    <property type="entry name" value="RRM"/>
    <property type="match status" value="1"/>
</dbReference>
<evidence type="ECO:0000259" key="2">
    <source>
        <dbReference type="PROSITE" id="PS50102"/>
    </source>
</evidence>
<sequence>MNIYVSNLQSYFKDEDLHGLFAPFGNIVSSKVIMDRYTGTSRGFGFVEMSAAGEGQEAIKELDGKVVDGRAIGVSVAKERSERPGNGRSFR</sequence>
<dbReference type="InterPro" id="IPR000504">
    <property type="entry name" value="RRM_dom"/>
</dbReference>
<keyword evidence="1" id="KW-0694">RNA-binding</keyword>
<reference evidence="3 4" key="1">
    <citation type="submission" date="2019-07" db="EMBL/GenBank/DDBJ databases">
        <title>Whole genome shotgun sequence of Chitinophaga cymbidii NBRC 109752.</title>
        <authorList>
            <person name="Hosoyama A."/>
            <person name="Uohara A."/>
            <person name="Ohji S."/>
            <person name="Ichikawa N."/>
        </authorList>
    </citation>
    <scope>NUCLEOTIDE SEQUENCE [LARGE SCALE GENOMIC DNA]</scope>
    <source>
        <strain evidence="3 4">NBRC 109752</strain>
    </source>
</reference>
<dbReference type="AlphaFoldDB" id="A0A512RNQ4"/>
<dbReference type="InterPro" id="IPR035979">
    <property type="entry name" value="RBD_domain_sf"/>
</dbReference>
<organism evidence="3 4">
    <name type="scientific">Chitinophaga cymbidii</name>
    <dbReference type="NCBI Taxonomy" id="1096750"/>
    <lineage>
        <taxon>Bacteria</taxon>
        <taxon>Pseudomonadati</taxon>
        <taxon>Bacteroidota</taxon>
        <taxon>Chitinophagia</taxon>
        <taxon>Chitinophagales</taxon>
        <taxon>Chitinophagaceae</taxon>
        <taxon>Chitinophaga</taxon>
    </lineage>
</organism>
<evidence type="ECO:0000313" key="4">
    <source>
        <dbReference type="Proteomes" id="UP000321436"/>
    </source>
</evidence>
<dbReference type="Pfam" id="PF00076">
    <property type="entry name" value="RRM_1"/>
    <property type="match status" value="1"/>
</dbReference>
<dbReference type="OrthoDB" id="9798855at2"/>
<proteinExistence type="predicted"/>
<dbReference type="RefSeq" id="WP_146864781.1">
    <property type="nucleotide sequence ID" value="NZ_BKAU01000004.1"/>
</dbReference>
<gene>
    <name evidence="3" type="ORF">CCY01nite_35850</name>
</gene>
<protein>
    <recommendedName>
        <fullName evidence="2">RRM domain-containing protein</fullName>
    </recommendedName>
</protein>
<dbReference type="InterPro" id="IPR012677">
    <property type="entry name" value="Nucleotide-bd_a/b_plait_sf"/>
</dbReference>
<dbReference type="PROSITE" id="PS50102">
    <property type="entry name" value="RRM"/>
    <property type="match status" value="1"/>
</dbReference>
<dbReference type="Proteomes" id="UP000321436">
    <property type="component" value="Unassembled WGS sequence"/>
</dbReference>
<feature type="domain" description="RRM" evidence="2">
    <location>
        <begin position="1"/>
        <end position="79"/>
    </location>
</feature>
<evidence type="ECO:0000313" key="3">
    <source>
        <dbReference type="EMBL" id="GEP97325.1"/>
    </source>
</evidence>
<name>A0A512RNQ4_9BACT</name>
<comment type="caution">
    <text evidence="3">The sequence shown here is derived from an EMBL/GenBank/DDBJ whole genome shotgun (WGS) entry which is preliminary data.</text>
</comment>
<dbReference type="PANTHER" id="PTHR48027">
    <property type="entry name" value="HETEROGENEOUS NUCLEAR RIBONUCLEOPROTEIN 87F-RELATED"/>
    <property type="match status" value="1"/>
</dbReference>
<evidence type="ECO:0000256" key="1">
    <source>
        <dbReference type="ARBA" id="ARBA00022884"/>
    </source>
</evidence>